<sequence length="98" mass="10107">MKMIVAVVRDEYAGPLTDALTRKGLGATKLSSTGGFLKAGNTTFLIGVRDDQLEEALDAIRGACPGAQVGQGSPKGGKTAPQSSATVFILGVERMLKV</sequence>
<comment type="caution">
    <text evidence="1">The sequence shown here is derived from an EMBL/GenBank/DDBJ whole genome shotgun (WGS) entry which is preliminary data.</text>
</comment>
<dbReference type="Gene3D" id="3.30.70.120">
    <property type="match status" value="1"/>
</dbReference>
<name>A0A1Y2T1U9_SYMTR</name>
<dbReference type="PANTHER" id="PTHR38456:SF1">
    <property type="entry name" value="CYCLIC DI-AMP RECEPTOR A"/>
    <property type="match status" value="1"/>
</dbReference>
<dbReference type="InterPro" id="IPR011322">
    <property type="entry name" value="N-reg_PII-like_a/b"/>
</dbReference>
<reference evidence="2" key="1">
    <citation type="submission" date="2016-04" db="EMBL/GenBank/DDBJ databases">
        <authorList>
            <person name="Antunes L.P."/>
            <person name="Martins L.F."/>
            <person name="Pereira R.V."/>
            <person name="Thomas A.M."/>
            <person name="Barbosa D."/>
            <person name="Nascimento L."/>
            <person name="Silva G.M."/>
            <person name="Condomitti G.W."/>
            <person name="Digiampietri L.A."/>
            <person name="Lombardi K.C."/>
            <person name="Ramos P.L."/>
            <person name="Quaggio R.B."/>
            <person name="Oliveira J.C."/>
            <person name="Pascon R.C."/>
            <person name="Cruz J.B."/>
            <person name="Silva A.M."/>
            <person name="Setubal J.C."/>
        </authorList>
    </citation>
    <scope>NUCLEOTIDE SEQUENCE [LARGE SCALE GENOMIC DNA]</scope>
</reference>
<organism evidence="1 2">
    <name type="scientific">Symbiobacterium thermophilum</name>
    <dbReference type="NCBI Taxonomy" id="2734"/>
    <lineage>
        <taxon>Bacteria</taxon>
        <taxon>Bacillati</taxon>
        <taxon>Bacillota</taxon>
        <taxon>Clostridia</taxon>
        <taxon>Eubacteriales</taxon>
        <taxon>Symbiobacteriaceae</taxon>
        <taxon>Symbiobacterium</taxon>
    </lineage>
</organism>
<gene>
    <name evidence="1" type="ORF">A6D92_17420</name>
</gene>
<dbReference type="EMBL" id="LWLV01001749">
    <property type="protein sequence ID" value="OTA40452.1"/>
    <property type="molecule type" value="Genomic_DNA"/>
</dbReference>
<evidence type="ECO:0000313" key="1">
    <source>
        <dbReference type="EMBL" id="OTA40452.1"/>
    </source>
</evidence>
<evidence type="ECO:0000313" key="2">
    <source>
        <dbReference type="Proteomes" id="UP000194267"/>
    </source>
</evidence>
<protein>
    <recommendedName>
        <fullName evidence="3">Transcriptional regulator</fullName>
    </recommendedName>
</protein>
<evidence type="ECO:0008006" key="3">
    <source>
        <dbReference type="Google" id="ProtNLM"/>
    </source>
</evidence>
<dbReference type="Proteomes" id="UP000194267">
    <property type="component" value="Unassembled WGS sequence"/>
</dbReference>
<proteinExistence type="predicted"/>
<dbReference type="Pfam" id="PF06153">
    <property type="entry name" value="CdAMP_rec"/>
    <property type="match status" value="1"/>
</dbReference>
<accession>A0A1Y2T1U9</accession>
<dbReference type="SUPFAM" id="SSF54913">
    <property type="entry name" value="GlnB-like"/>
    <property type="match status" value="1"/>
</dbReference>
<dbReference type="InterPro" id="IPR015867">
    <property type="entry name" value="N-reg_PII/ATP_PRibTrfase_C"/>
</dbReference>
<dbReference type="PANTHER" id="PTHR38456">
    <property type="entry name" value="CYCLIC DI-AMP RECEPTOR A"/>
    <property type="match status" value="1"/>
</dbReference>
<dbReference type="InterPro" id="IPR010375">
    <property type="entry name" value="CdAMP_rec"/>
</dbReference>
<dbReference type="AlphaFoldDB" id="A0A1Y2T1U9"/>